<name>A0A0V0Z677_9BILA</name>
<comment type="caution">
    <text evidence="1">The sequence shown here is derived from an EMBL/GenBank/DDBJ whole genome shotgun (WGS) entry which is preliminary data.</text>
</comment>
<accession>A0A0V0Z677</accession>
<keyword evidence="2" id="KW-1185">Reference proteome</keyword>
<evidence type="ECO:0000313" key="2">
    <source>
        <dbReference type="Proteomes" id="UP000054783"/>
    </source>
</evidence>
<gene>
    <name evidence="1" type="ORF">T12_14123</name>
</gene>
<dbReference type="EMBL" id="JYDQ01000383">
    <property type="protein sequence ID" value="KRY07953.1"/>
    <property type="molecule type" value="Genomic_DNA"/>
</dbReference>
<organism evidence="1 2">
    <name type="scientific">Trichinella patagoniensis</name>
    <dbReference type="NCBI Taxonomy" id="990121"/>
    <lineage>
        <taxon>Eukaryota</taxon>
        <taxon>Metazoa</taxon>
        <taxon>Ecdysozoa</taxon>
        <taxon>Nematoda</taxon>
        <taxon>Enoplea</taxon>
        <taxon>Dorylaimia</taxon>
        <taxon>Trichinellida</taxon>
        <taxon>Trichinellidae</taxon>
        <taxon>Trichinella</taxon>
    </lineage>
</organism>
<protein>
    <submittedName>
        <fullName evidence="1">Uncharacterized protein</fullName>
    </submittedName>
</protein>
<dbReference type="AlphaFoldDB" id="A0A0V0Z677"/>
<dbReference type="Proteomes" id="UP000054783">
    <property type="component" value="Unassembled WGS sequence"/>
</dbReference>
<reference evidence="1 2" key="1">
    <citation type="submission" date="2015-01" db="EMBL/GenBank/DDBJ databases">
        <title>Evolution of Trichinella species and genotypes.</title>
        <authorList>
            <person name="Korhonen P.K."/>
            <person name="Edoardo P."/>
            <person name="Giuseppe L.R."/>
            <person name="Gasser R.B."/>
        </authorList>
    </citation>
    <scope>NUCLEOTIDE SEQUENCE [LARGE SCALE GENOMIC DNA]</scope>
    <source>
        <strain evidence="1">ISS2496</strain>
    </source>
</reference>
<proteinExistence type="predicted"/>
<evidence type="ECO:0000313" key="1">
    <source>
        <dbReference type="EMBL" id="KRY07953.1"/>
    </source>
</evidence>
<sequence length="63" mass="7229">MRNKGAILNATFRTEFHSEQSRSNMTKRIDSISNLRKPVFNATCAVSVEFIKIQNVKSRNSKQ</sequence>